<dbReference type="AlphaFoldDB" id="A0A7T5RJK2"/>
<evidence type="ECO:0000256" key="1">
    <source>
        <dbReference type="SAM" id="Phobius"/>
    </source>
</evidence>
<accession>A0A7T5RJK2</accession>
<dbReference type="Proteomes" id="UP000595618">
    <property type="component" value="Chromosome"/>
</dbReference>
<evidence type="ECO:0000313" key="2">
    <source>
        <dbReference type="EMBL" id="QQG45312.1"/>
    </source>
</evidence>
<keyword evidence="1" id="KW-1133">Transmembrane helix</keyword>
<dbReference type="EMBL" id="CP066690">
    <property type="protein sequence ID" value="QQG45312.1"/>
    <property type="molecule type" value="Genomic_DNA"/>
</dbReference>
<reference evidence="2 3" key="1">
    <citation type="submission" date="2020-07" db="EMBL/GenBank/DDBJ databases">
        <title>Huge and variable diversity of episymbiotic CPR bacteria and DPANN archaea in groundwater ecosystems.</title>
        <authorList>
            <person name="He C.Y."/>
            <person name="Keren R."/>
            <person name="Whittaker M."/>
            <person name="Farag I.F."/>
            <person name="Doudna J."/>
            <person name="Cate J.H.D."/>
            <person name="Banfield J.F."/>
        </authorList>
    </citation>
    <scope>NUCLEOTIDE SEQUENCE [LARGE SCALE GENOMIC DNA]</scope>
    <source>
        <strain evidence="2">NC_groundwater_541_Ag_S-0.1um_46_50</strain>
    </source>
</reference>
<evidence type="ECO:0000313" key="3">
    <source>
        <dbReference type="Proteomes" id="UP000595618"/>
    </source>
</evidence>
<feature type="transmembrane region" description="Helical" evidence="1">
    <location>
        <begin position="114"/>
        <end position="139"/>
    </location>
</feature>
<sequence>MKLQSDTPKTNLSSIEYISLYEAGKITGINPDYFRLCIRKGYLKGVKVGRNWVTTSLWLENYLNTYRRKEQKVEIIKPLPIPSVVSVRRLESLRLQLSNLRLNLSTAKNAVTNILSAVPGIFVVVPLLGILTAIAALGAGSTDLTIDRDPLPTTAIFNPVLIQQPFLFLSPQKTSLKIIGDNPEIISWGPEIVVVPLSQPNRPQKVIAFSFSGPLLKLKNIFSLLRLPHYTAGLNHYLPTTSDIVNSRVSLQPPTLTYENLSIPDITEKLAGKNLVSVISHPIKIVKAAAGLHTSQRSFKKGALIVSNLLAGVYGGFTELIIGPRNYDQVYIDRAFPAFISEVHTRDTVQNKNNKRSLRSVEGVAALSINTPSSLIPPEATKLAQKEFNRLTSSVRLPKQQESISPTLALAVTRAELLVDMEKMSQALRTEVSGKLADLRSRLDSLSSKSEAQTRIITLSQRIDQLDKVNMSNITFSGSNTFNLGDGDIPDTITAS</sequence>
<name>A0A7T5RJK2_9BACT</name>
<protein>
    <submittedName>
        <fullName evidence="2">Uncharacterized protein</fullName>
    </submittedName>
</protein>
<organism evidence="2 3">
    <name type="scientific">Candidatus Sungiibacteriota bacterium</name>
    <dbReference type="NCBI Taxonomy" id="2750080"/>
    <lineage>
        <taxon>Bacteria</taxon>
        <taxon>Candidatus Sungiibacteriota</taxon>
    </lineage>
</organism>
<feature type="non-terminal residue" evidence="2">
    <location>
        <position position="496"/>
    </location>
</feature>
<gene>
    <name evidence="2" type="ORF">HYW89_04950</name>
</gene>
<keyword evidence="1" id="KW-0812">Transmembrane</keyword>
<keyword evidence="1" id="KW-0472">Membrane</keyword>
<proteinExistence type="predicted"/>